<dbReference type="Gene3D" id="3.40.50.2000">
    <property type="entry name" value="Glycogen Phosphorylase B"/>
    <property type="match status" value="4"/>
</dbReference>
<keyword evidence="4" id="KW-0812">Transmembrane</keyword>
<sequence>MSVIAFVALIFAANLKESDEARILGLCPLPGTSQMIACSALLQELASRGHDLTVITPFQPEKPIANYTVVPVKKITVNDLMKRATGDANAEVNKNLFDLRIRANLINSNEKFDVIILQAFFFDCFLGFAHKFKAPVVQFSVFGGTAELGNLVGNPSPYSYVPDSLQELSDKMTFTERLLNTIGHLFQKLTTKYFHKDQDKLMRKHFHDPNMPSIEELEKRTALVLVNHHFSISYPRPMVPNFVQVGGLHVKPPKKLPADLQKYMDDAPEGVIYFSMGSNLQSADMPEETVKAFTGAFSKLKQKVIWKWETDSLPGQPANLKLGKWLPQSDILAHPNVRLFITHGGLLSTQETVHRGVPVVGIPIFGDQRLNMKKTESLGFGKLLEFRDITENSLLSSIKEVLENPKYRENAQRLSRIFRDQPMTPMEQAVFWTEYVIRHKGAPHMRSAALDLTWYQYFLLDVIAVLVLAAGLRWLVTVFLLLTKNQLSESAKILAIFPFQSRSHMIMGSALMKELANRGHQVTMISHFPEKEKIANYTDIQIKTTMVDVLGSKGSADRHFEEDDTGVIEKIRMTLDFLYRVNVITCDMMLEEESVKRLIRDSDAKFDLVVIEAFFNECFLGFVHKFNAPLIQVCTFGGMYWLDDWFGNPHAFSYVPFIFSPFTDKMVFGERLFNAVAGTMMNIGRNYVYLPRQDAVMKKHFGFLENLPSLSELECNTSLLLINHHFSISYPRPLMPNMVQVGGLHVKNPKKLPQDLQKYIDDAPDGVIYFSMGSNLKSADMPEETVKAFTGAFSKLKQKVIWKWETDSLPGQPANLKLGKWLPQSDILAHPNVRLFITHGGLLSTQETIHRGVPVVGIPIFGDQRLNMKKTESLGFGKLLEYKNITEYTILSSIKEVLENPKYRENAQRLSRIFRDQPMTPMEQAVFWTEYVIRHKGAPHMRSAALDLTWYQYFLLDVIAVLVLAVVAVLTILFIIIRTIFKLICRRSKPNVQITSRKKKN</sequence>
<evidence type="ECO:0000256" key="4">
    <source>
        <dbReference type="SAM" id="Phobius"/>
    </source>
</evidence>
<keyword evidence="3" id="KW-0808">Transferase</keyword>
<dbReference type="CDD" id="cd03784">
    <property type="entry name" value="GT1_Gtf-like"/>
    <property type="match status" value="2"/>
</dbReference>
<organism evidence="5 6">
    <name type="scientific">Diploptera punctata</name>
    <name type="common">Pacific beetle cockroach</name>
    <dbReference type="NCBI Taxonomy" id="6984"/>
    <lineage>
        <taxon>Eukaryota</taxon>
        <taxon>Metazoa</taxon>
        <taxon>Ecdysozoa</taxon>
        <taxon>Arthropoda</taxon>
        <taxon>Hexapoda</taxon>
        <taxon>Insecta</taxon>
        <taxon>Pterygota</taxon>
        <taxon>Neoptera</taxon>
        <taxon>Polyneoptera</taxon>
        <taxon>Dictyoptera</taxon>
        <taxon>Blattodea</taxon>
        <taxon>Blaberoidea</taxon>
        <taxon>Blaberidae</taxon>
        <taxon>Diplopterinae</taxon>
        <taxon>Diploptera</taxon>
    </lineage>
</organism>
<dbReference type="SUPFAM" id="SSF53756">
    <property type="entry name" value="UDP-Glycosyltransferase/glycogen phosphorylase"/>
    <property type="match status" value="2"/>
</dbReference>
<dbReference type="Pfam" id="PF00201">
    <property type="entry name" value="UDPGT"/>
    <property type="match status" value="2"/>
</dbReference>
<dbReference type="InterPro" id="IPR002213">
    <property type="entry name" value="UDP_glucos_trans"/>
</dbReference>
<dbReference type="EMBL" id="JASPKZ010000012">
    <property type="protein sequence ID" value="KAJ9601562.1"/>
    <property type="molecule type" value="Genomic_DNA"/>
</dbReference>
<gene>
    <name evidence="5" type="ORF">L9F63_000305</name>
</gene>
<evidence type="ECO:0000256" key="3">
    <source>
        <dbReference type="ARBA" id="ARBA00022679"/>
    </source>
</evidence>
<evidence type="ECO:0008006" key="7">
    <source>
        <dbReference type="Google" id="ProtNLM"/>
    </source>
</evidence>
<dbReference type="InterPro" id="IPR035595">
    <property type="entry name" value="UDP_glycos_trans_CS"/>
</dbReference>
<keyword evidence="4" id="KW-0472">Membrane</keyword>
<comment type="caution">
    <text evidence="5">The sequence shown here is derived from an EMBL/GenBank/DDBJ whole genome shotgun (WGS) entry which is preliminary data.</text>
</comment>
<dbReference type="InterPro" id="IPR050271">
    <property type="entry name" value="UDP-glycosyltransferase"/>
</dbReference>
<evidence type="ECO:0000256" key="1">
    <source>
        <dbReference type="ARBA" id="ARBA00009995"/>
    </source>
</evidence>
<reference evidence="5" key="2">
    <citation type="submission" date="2023-05" db="EMBL/GenBank/DDBJ databases">
        <authorList>
            <person name="Fouks B."/>
        </authorList>
    </citation>
    <scope>NUCLEOTIDE SEQUENCE</scope>
    <source>
        <strain evidence="5">Stay&amp;Tobe</strain>
        <tissue evidence="5">Testes</tissue>
    </source>
</reference>
<name>A0AAD8ANL3_DIPPU</name>
<accession>A0AAD8ANL3</accession>
<dbReference type="FunFam" id="3.40.50.2000:FF:000050">
    <property type="entry name" value="UDP-glucuronosyltransferase"/>
    <property type="match status" value="2"/>
</dbReference>
<dbReference type="PANTHER" id="PTHR48043:SF159">
    <property type="entry name" value="EG:EG0003.4 PROTEIN-RELATED"/>
    <property type="match status" value="1"/>
</dbReference>
<dbReference type="PROSITE" id="PS00375">
    <property type="entry name" value="UDPGT"/>
    <property type="match status" value="2"/>
</dbReference>
<evidence type="ECO:0000313" key="5">
    <source>
        <dbReference type="EMBL" id="KAJ9601562.1"/>
    </source>
</evidence>
<proteinExistence type="inferred from homology"/>
<keyword evidence="4" id="KW-1133">Transmembrane helix</keyword>
<keyword evidence="2" id="KW-0328">Glycosyltransferase</keyword>
<evidence type="ECO:0000313" key="6">
    <source>
        <dbReference type="Proteomes" id="UP001233999"/>
    </source>
</evidence>
<keyword evidence="6" id="KW-1185">Reference proteome</keyword>
<dbReference type="PANTHER" id="PTHR48043">
    <property type="entry name" value="EG:EG0003.4 PROTEIN-RELATED"/>
    <property type="match status" value="1"/>
</dbReference>
<reference evidence="5" key="1">
    <citation type="journal article" date="2023" name="IScience">
        <title>Live-bearing cockroach genome reveals convergent evolutionary mechanisms linked to viviparity in insects and beyond.</title>
        <authorList>
            <person name="Fouks B."/>
            <person name="Harrison M.C."/>
            <person name="Mikhailova A.A."/>
            <person name="Marchal E."/>
            <person name="English S."/>
            <person name="Carruthers M."/>
            <person name="Jennings E.C."/>
            <person name="Chiamaka E.L."/>
            <person name="Frigard R.A."/>
            <person name="Pippel M."/>
            <person name="Attardo G.M."/>
            <person name="Benoit J.B."/>
            <person name="Bornberg-Bauer E."/>
            <person name="Tobe S.S."/>
        </authorList>
    </citation>
    <scope>NUCLEOTIDE SEQUENCE</scope>
    <source>
        <strain evidence="5">Stay&amp;Tobe</strain>
    </source>
</reference>
<dbReference type="AlphaFoldDB" id="A0AAD8ANL3"/>
<comment type="similarity">
    <text evidence="1">Belongs to the UDP-glycosyltransferase family.</text>
</comment>
<dbReference type="GO" id="GO:0008194">
    <property type="term" value="F:UDP-glycosyltransferase activity"/>
    <property type="evidence" value="ECO:0007669"/>
    <property type="project" value="InterPro"/>
</dbReference>
<evidence type="ECO:0000256" key="2">
    <source>
        <dbReference type="ARBA" id="ARBA00022676"/>
    </source>
</evidence>
<protein>
    <recommendedName>
        <fullName evidence="7">UDP-glycosyltransferases domain-containing protein</fullName>
    </recommendedName>
</protein>
<dbReference type="Proteomes" id="UP001233999">
    <property type="component" value="Unassembled WGS sequence"/>
</dbReference>
<feature type="transmembrane region" description="Helical" evidence="4">
    <location>
        <begin position="950"/>
        <end position="977"/>
    </location>
</feature>